<evidence type="ECO:0000313" key="5">
    <source>
        <dbReference type="Proteomes" id="UP000286482"/>
    </source>
</evidence>
<dbReference type="NCBIfam" id="TIGR01549">
    <property type="entry name" value="HAD-SF-IA-v1"/>
    <property type="match status" value="1"/>
</dbReference>
<dbReference type="RefSeq" id="WP_120352897.1">
    <property type="nucleotide sequence ID" value="NZ_RAQO01000001.1"/>
</dbReference>
<reference evidence="4 5" key="1">
    <citation type="submission" date="2018-09" db="EMBL/GenBank/DDBJ databases">
        <authorList>
            <person name="Wang Z."/>
        </authorList>
    </citation>
    <scope>NUCLEOTIDE SEQUENCE [LARGE SCALE GENOMIC DNA]</scope>
    <source>
        <strain evidence="4 5">ALS 81</strain>
    </source>
</reference>
<dbReference type="Gene3D" id="1.20.120.1600">
    <property type="match status" value="1"/>
</dbReference>
<comment type="caution">
    <text evidence="4">The sequence shown here is derived from an EMBL/GenBank/DDBJ whole genome shotgun (WGS) entry which is preliminary data.</text>
</comment>
<evidence type="ECO:0000256" key="2">
    <source>
        <dbReference type="ARBA" id="ARBA00022801"/>
    </source>
</evidence>
<dbReference type="GO" id="GO:0016787">
    <property type="term" value="F:hydrolase activity"/>
    <property type="evidence" value="ECO:0007669"/>
    <property type="project" value="UniProtKB-KW"/>
</dbReference>
<dbReference type="PANTHER" id="PTHR46470">
    <property type="entry name" value="N-ACYLNEURAMINATE-9-PHOSPHATASE"/>
    <property type="match status" value="1"/>
</dbReference>
<dbReference type="Gene3D" id="3.40.50.1000">
    <property type="entry name" value="HAD superfamily/HAD-like"/>
    <property type="match status" value="1"/>
</dbReference>
<dbReference type="Proteomes" id="UP000286482">
    <property type="component" value="Unassembled WGS sequence"/>
</dbReference>
<dbReference type="GO" id="GO:0009231">
    <property type="term" value="P:riboflavin biosynthetic process"/>
    <property type="evidence" value="ECO:0007669"/>
    <property type="project" value="TreeGrafter"/>
</dbReference>
<keyword evidence="3" id="KW-0460">Magnesium</keyword>
<evidence type="ECO:0000256" key="1">
    <source>
        <dbReference type="ARBA" id="ARBA00001946"/>
    </source>
</evidence>
<evidence type="ECO:0000313" key="4">
    <source>
        <dbReference type="EMBL" id="RKF22094.1"/>
    </source>
</evidence>
<evidence type="ECO:0000256" key="3">
    <source>
        <dbReference type="ARBA" id="ARBA00022842"/>
    </source>
</evidence>
<dbReference type="SFLD" id="SFLDG01129">
    <property type="entry name" value="C1.5:_HAD__Beta-PGM__Phosphata"/>
    <property type="match status" value="1"/>
</dbReference>
<protein>
    <submittedName>
        <fullName evidence="4">HAD family hydrolase</fullName>
    </submittedName>
</protein>
<gene>
    <name evidence="4" type="ORF">DBZ36_00150</name>
</gene>
<keyword evidence="2 4" id="KW-0378">Hydrolase</keyword>
<dbReference type="InterPro" id="IPR023214">
    <property type="entry name" value="HAD_sf"/>
</dbReference>
<dbReference type="SUPFAM" id="SSF56784">
    <property type="entry name" value="HAD-like"/>
    <property type="match status" value="1"/>
</dbReference>
<comment type="cofactor">
    <cofactor evidence="1">
        <name>Mg(2+)</name>
        <dbReference type="ChEBI" id="CHEBI:18420"/>
    </cofactor>
</comment>
<dbReference type="InterPro" id="IPR006439">
    <property type="entry name" value="HAD-SF_hydro_IA"/>
</dbReference>
<sequence>MICYRPWKTTSALSFDLDDTLYSNGDVIRNAQSWLMGELKNQCREVAHWGNSDWAGLRRQTLLEQPHLRQDVTELRRQWLLKGLNQHGVVNAKAYVEHLLDGFIVQRSQVSIADEVLELLEHLQKKYRLIAITNGNIDCKIAGLDGFFETVIQAGSGIAAKPQSQPFEIASQALGLSAQDITHIGDHPYYDVLGAINAGYQAIWLDNGDRRQKIRCLPHLHIHSILDLSKLL</sequence>
<dbReference type="EMBL" id="RAQO01000001">
    <property type="protein sequence ID" value="RKF22094.1"/>
    <property type="molecule type" value="Genomic_DNA"/>
</dbReference>
<dbReference type="Pfam" id="PF00702">
    <property type="entry name" value="Hydrolase"/>
    <property type="match status" value="1"/>
</dbReference>
<proteinExistence type="predicted"/>
<dbReference type="PANTHER" id="PTHR46470:SF4">
    <property type="entry name" value="5-AMINO-6-(5-PHOSPHO-D-RIBITYLAMINO)URACIL PHOSPHATASE YIGB"/>
    <property type="match status" value="1"/>
</dbReference>
<organism evidence="4 5">
    <name type="scientific">Alginatibacterium sediminis</name>
    <dbReference type="NCBI Taxonomy" id="2164068"/>
    <lineage>
        <taxon>Bacteria</taxon>
        <taxon>Pseudomonadati</taxon>
        <taxon>Pseudomonadota</taxon>
        <taxon>Gammaproteobacteria</taxon>
        <taxon>Alteromonadales</taxon>
        <taxon>Alteromonadaceae</taxon>
        <taxon>Alginatibacterium</taxon>
    </lineage>
</organism>
<dbReference type="InterPro" id="IPR051400">
    <property type="entry name" value="HAD-like_hydrolase"/>
</dbReference>
<accession>A0A420ENC5</accession>
<dbReference type="AlphaFoldDB" id="A0A420ENC5"/>
<dbReference type="SFLD" id="SFLDS00003">
    <property type="entry name" value="Haloacid_Dehalogenase"/>
    <property type="match status" value="1"/>
</dbReference>
<dbReference type="OrthoDB" id="367448at2"/>
<dbReference type="InterPro" id="IPR036412">
    <property type="entry name" value="HAD-like_sf"/>
</dbReference>
<keyword evidence="5" id="KW-1185">Reference proteome</keyword>
<name>A0A420ENC5_9ALTE</name>